<evidence type="ECO:0000259" key="2">
    <source>
        <dbReference type="Pfam" id="PF13725"/>
    </source>
</evidence>
<dbReference type="EMBL" id="JAFIRN010000011">
    <property type="protein sequence ID" value="KAG5839159.1"/>
    <property type="molecule type" value="Genomic_DNA"/>
</dbReference>
<reference evidence="3" key="1">
    <citation type="submission" date="2021-01" db="EMBL/GenBank/DDBJ databases">
        <title>A chromosome-scale assembly of European eel, Anguilla anguilla.</title>
        <authorList>
            <person name="Henkel C."/>
            <person name="Jong-Raadsen S.A."/>
            <person name="Dufour S."/>
            <person name="Weltzien F.-A."/>
            <person name="Palstra A.P."/>
            <person name="Pelster B."/>
            <person name="Spaink H.P."/>
            <person name="Van Den Thillart G.E."/>
            <person name="Jansen H."/>
            <person name="Zahm M."/>
            <person name="Klopp C."/>
            <person name="Cedric C."/>
            <person name="Louis A."/>
            <person name="Berthelot C."/>
            <person name="Parey E."/>
            <person name="Roest Crollius H."/>
            <person name="Montfort J."/>
            <person name="Robinson-Rechavi M."/>
            <person name="Bucao C."/>
            <person name="Bouchez O."/>
            <person name="Gislard M."/>
            <person name="Lluch J."/>
            <person name="Milhes M."/>
            <person name="Lampietro C."/>
            <person name="Lopez Roques C."/>
            <person name="Donnadieu C."/>
            <person name="Braasch I."/>
            <person name="Desvignes T."/>
            <person name="Postlethwait J."/>
            <person name="Bobe J."/>
            <person name="Guiguen Y."/>
            <person name="Dirks R."/>
        </authorList>
    </citation>
    <scope>NUCLEOTIDE SEQUENCE</scope>
    <source>
        <strain evidence="3">Tag_6206</strain>
        <tissue evidence="3">Liver</tissue>
    </source>
</reference>
<dbReference type="GO" id="GO:1990883">
    <property type="term" value="F:18S rRNA cytidine N-acetyltransferase activity"/>
    <property type="evidence" value="ECO:0007669"/>
    <property type="project" value="TreeGrafter"/>
</dbReference>
<dbReference type="InterPro" id="IPR027992">
    <property type="entry name" value="tRNA_bind_dom"/>
</dbReference>
<gene>
    <name evidence="3" type="ORF">ANANG_G00201980</name>
</gene>
<feature type="region of interest" description="Disordered" evidence="1">
    <location>
        <begin position="164"/>
        <end position="203"/>
    </location>
</feature>
<evidence type="ECO:0000256" key="1">
    <source>
        <dbReference type="SAM" id="MobiDB-lite"/>
    </source>
</evidence>
<accession>A0A9D3RQ84</accession>
<dbReference type="InterPro" id="IPR032672">
    <property type="entry name" value="TmcA/NAT10/Kre33"/>
</dbReference>
<sequence>MYSRNMVDYHLVMDMIPAVARMFFLKQLGDISLSAAQCALLLGIGLQHKTVDELEKEIQLPSSQIMGLFNRLIRKVVQYFSSVQESAVEAEMAVSKEIAMEPTARTLGEDLDEAAKEFQEKHKKDMEQIKEMDLTQYMIRGDDEEWDQVLKKAGQTAIVSIKSDKKRKLDGTKMEQWQNKKAKKQGKDKQGKEKKGKYGKFGK</sequence>
<proteinExistence type="predicted"/>
<dbReference type="GO" id="GO:1904812">
    <property type="term" value="P:rRNA acetylation involved in maturation of SSU-rRNA"/>
    <property type="evidence" value="ECO:0007669"/>
    <property type="project" value="TreeGrafter"/>
</dbReference>
<keyword evidence="4" id="KW-1185">Reference proteome</keyword>
<protein>
    <recommendedName>
        <fullName evidence="2">Possible tRNA binding domain-containing protein</fullName>
    </recommendedName>
</protein>
<dbReference type="GO" id="GO:0000049">
    <property type="term" value="F:tRNA binding"/>
    <property type="evidence" value="ECO:0007669"/>
    <property type="project" value="TreeGrafter"/>
</dbReference>
<dbReference type="PANTHER" id="PTHR10925:SF5">
    <property type="entry name" value="RNA CYTIDINE ACETYLTRANSFERASE"/>
    <property type="match status" value="1"/>
</dbReference>
<dbReference type="Pfam" id="PF13725">
    <property type="entry name" value="tRNA_bind_2"/>
    <property type="match status" value="1"/>
</dbReference>
<evidence type="ECO:0000313" key="3">
    <source>
        <dbReference type="EMBL" id="KAG5839159.1"/>
    </source>
</evidence>
<dbReference type="GO" id="GO:0005730">
    <property type="term" value="C:nucleolus"/>
    <property type="evidence" value="ECO:0007669"/>
    <property type="project" value="TreeGrafter"/>
</dbReference>
<organism evidence="3 4">
    <name type="scientific">Anguilla anguilla</name>
    <name type="common">European freshwater eel</name>
    <name type="synonym">Muraena anguilla</name>
    <dbReference type="NCBI Taxonomy" id="7936"/>
    <lineage>
        <taxon>Eukaryota</taxon>
        <taxon>Metazoa</taxon>
        <taxon>Chordata</taxon>
        <taxon>Craniata</taxon>
        <taxon>Vertebrata</taxon>
        <taxon>Euteleostomi</taxon>
        <taxon>Actinopterygii</taxon>
        <taxon>Neopterygii</taxon>
        <taxon>Teleostei</taxon>
        <taxon>Anguilliformes</taxon>
        <taxon>Anguillidae</taxon>
        <taxon>Anguilla</taxon>
    </lineage>
</organism>
<dbReference type="PANTHER" id="PTHR10925">
    <property type="entry name" value="N-ACETYLTRANSFERASE 10"/>
    <property type="match status" value="1"/>
</dbReference>
<evidence type="ECO:0000313" key="4">
    <source>
        <dbReference type="Proteomes" id="UP001044222"/>
    </source>
</evidence>
<feature type="compositionally biased region" description="Basic residues" evidence="1">
    <location>
        <begin position="194"/>
        <end position="203"/>
    </location>
</feature>
<dbReference type="GO" id="GO:0030686">
    <property type="term" value="C:90S preribosome"/>
    <property type="evidence" value="ECO:0007669"/>
    <property type="project" value="TreeGrafter"/>
</dbReference>
<dbReference type="Proteomes" id="UP001044222">
    <property type="component" value="Chromosome 11"/>
</dbReference>
<feature type="domain" description="Possible tRNA binding" evidence="2">
    <location>
        <begin position="1"/>
        <end position="149"/>
    </location>
</feature>
<comment type="caution">
    <text evidence="3">The sequence shown here is derived from an EMBL/GenBank/DDBJ whole genome shotgun (WGS) entry which is preliminary data.</text>
</comment>
<dbReference type="AlphaFoldDB" id="A0A9D3RQ84"/>
<name>A0A9D3RQ84_ANGAN</name>